<reference evidence="1 2" key="1">
    <citation type="journal article" date="2021" name="Commun. Biol.">
        <title>The genome of Shorea leprosula (Dipterocarpaceae) highlights the ecological relevance of drought in aseasonal tropical rainforests.</title>
        <authorList>
            <person name="Ng K.K.S."/>
            <person name="Kobayashi M.J."/>
            <person name="Fawcett J.A."/>
            <person name="Hatakeyama M."/>
            <person name="Paape T."/>
            <person name="Ng C.H."/>
            <person name="Ang C.C."/>
            <person name="Tnah L.H."/>
            <person name="Lee C.T."/>
            <person name="Nishiyama T."/>
            <person name="Sese J."/>
            <person name="O'Brien M.J."/>
            <person name="Copetti D."/>
            <person name="Mohd Noor M.I."/>
            <person name="Ong R.C."/>
            <person name="Putra M."/>
            <person name="Sireger I.Z."/>
            <person name="Indrioko S."/>
            <person name="Kosugi Y."/>
            <person name="Izuno A."/>
            <person name="Isagi Y."/>
            <person name="Lee S.L."/>
            <person name="Shimizu K.K."/>
        </authorList>
    </citation>
    <scope>NUCLEOTIDE SEQUENCE [LARGE SCALE GENOMIC DNA]</scope>
    <source>
        <strain evidence="1">214</strain>
    </source>
</reference>
<name>A0AAV5JHT0_9ROSI</name>
<keyword evidence="2" id="KW-1185">Reference proteome</keyword>
<evidence type="ECO:0000313" key="2">
    <source>
        <dbReference type="Proteomes" id="UP001054252"/>
    </source>
</evidence>
<organism evidence="1 2">
    <name type="scientific">Rubroshorea leprosula</name>
    <dbReference type="NCBI Taxonomy" id="152421"/>
    <lineage>
        <taxon>Eukaryota</taxon>
        <taxon>Viridiplantae</taxon>
        <taxon>Streptophyta</taxon>
        <taxon>Embryophyta</taxon>
        <taxon>Tracheophyta</taxon>
        <taxon>Spermatophyta</taxon>
        <taxon>Magnoliopsida</taxon>
        <taxon>eudicotyledons</taxon>
        <taxon>Gunneridae</taxon>
        <taxon>Pentapetalae</taxon>
        <taxon>rosids</taxon>
        <taxon>malvids</taxon>
        <taxon>Malvales</taxon>
        <taxon>Dipterocarpaceae</taxon>
        <taxon>Rubroshorea</taxon>
    </lineage>
</organism>
<proteinExistence type="predicted"/>
<evidence type="ECO:0000313" key="1">
    <source>
        <dbReference type="EMBL" id="GKV10380.1"/>
    </source>
</evidence>
<accession>A0AAV5JHT0</accession>
<dbReference type="AlphaFoldDB" id="A0AAV5JHT0"/>
<comment type="caution">
    <text evidence="1">The sequence shown here is derived from an EMBL/GenBank/DDBJ whole genome shotgun (WGS) entry which is preliminary data.</text>
</comment>
<sequence length="65" mass="8197">MFCCPNRGLQQQRRNWVLHRRFPSRWRRLGLLQLDQQLHHHPVVRHRRHHPLVLHRHYHTHKNPA</sequence>
<dbReference type="Proteomes" id="UP001054252">
    <property type="component" value="Unassembled WGS sequence"/>
</dbReference>
<protein>
    <submittedName>
        <fullName evidence="1">Uncharacterized protein</fullName>
    </submittedName>
</protein>
<dbReference type="EMBL" id="BPVZ01000032">
    <property type="protein sequence ID" value="GKV10380.1"/>
    <property type="molecule type" value="Genomic_DNA"/>
</dbReference>
<gene>
    <name evidence="1" type="ORF">SLEP1_g21755</name>
</gene>